<dbReference type="SUPFAM" id="SSF82199">
    <property type="entry name" value="SET domain"/>
    <property type="match status" value="1"/>
</dbReference>
<dbReference type="InterPro" id="IPR001214">
    <property type="entry name" value="SET_dom"/>
</dbReference>
<dbReference type="Proteomes" id="UP001054857">
    <property type="component" value="Unassembled WGS sequence"/>
</dbReference>
<evidence type="ECO:0000313" key="3">
    <source>
        <dbReference type="EMBL" id="GFR45950.1"/>
    </source>
</evidence>
<feature type="compositionally biased region" description="Basic and acidic residues" evidence="1">
    <location>
        <begin position="176"/>
        <end position="185"/>
    </location>
</feature>
<proteinExistence type="predicted"/>
<feature type="compositionally biased region" description="Low complexity" evidence="1">
    <location>
        <begin position="497"/>
        <end position="509"/>
    </location>
</feature>
<dbReference type="PANTHER" id="PTHR47643">
    <property type="entry name" value="TPR DOMAIN PROTEIN (AFU_ORTHOLOGUE AFUA_5G12710)"/>
    <property type="match status" value="1"/>
</dbReference>
<dbReference type="PROSITE" id="PS50280">
    <property type="entry name" value="SET"/>
    <property type="match status" value="1"/>
</dbReference>
<feature type="region of interest" description="Disordered" evidence="1">
    <location>
        <begin position="613"/>
        <end position="640"/>
    </location>
</feature>
<organism evidence="3 4">
    <name type="scientific">Astrephomene gubernaculifera</name>
    <dbReference type="NCBI Taxonomy" id="47775"/>
    <lineage>
        <taxon>Eukaryota</taxon>
        <taxon>Viridiplantae</taxon>
        <taxon>Chlorophyta</taxon>
        <taxon>core chlorophytes</taxon>
        <taxon>Chlorophyceae</taxon>
        <taxon>CS clade</taxon>
        <taxon>Chlamydomonadales</taxon>
        <taxon>Astrephomenaceae</taxon>
        <taxon>Astrephomene</taxon>
    </lineage>
</organism>
<dbReference type="CDD" id="cd20071">
    <property type="entry name" value="SET_SMYD"/>
    <property type="match status" value="1"/>
</dbReference>
<feature type="domain" description="SET" evidence="2">
    <location>
        <begin position="71"/>
        <end position="299"/>
    </location>
</feature>
<sequence length="706" mass="73390">MQCWQAPLVGVFGQGPAPCRRLCRRPGLQAFAKLKYKTNIAQNHTKKSNFVSIDYDRLYSQPSYKPGRQYGPLKLVQLPGRGRGLVTDRSVQAGETLLLCEPVGGRVLDGPAGREPQPEELAAALEEWQREGKLGPADRARLRLLYEGPPADPSSPAPTAACPSLDDFRKLEDKLRRQGARDGGPKKARGKGFGAGPAGGAAGGAETGIDLASLSAPPLSPSELRRLAKYDSWGNAWGELGAAGLRGEELEAVMGIWPEFSLLNHSCAPNTVAFTVGSCMLVQAVRKLPPGAEVTTSYLADLALAPLQQRRQWLQGAYGFTCACERCQAESSLPPAVTAAVSAAYSAATAPAAVQLAAEARATSDRGALCELEGQLAGAVEALETAMEEAGLEGEVRQWLRCSAYPAYRSLAAIRDLPPPPPQQQQQHQPSDSGSSERRKARLPLDMARAAGAAPGAAAGEVGGVFSGLAGWAEAEVAAGGPQEAVGAAGLDAAFGGSSGDGSSSSSGVMFGGGSSTSAVQRPDQMPYSDPEVPADLAGIVEAVVAASDMHFYLVYEAMSRATELYGRDDPRVTEATKHVIRVLLTRYGRPSDKLLFQLLRSRMCVGHYLGDVTQLPPPPSSSAESTPGDGGLGQGHGALSAVPRDAGSALAAPLLGSGAAAAASPAQLRGAAEWAAAQVAAVEELAAGMRADREEEEGAGEEEAE</sequence>
<feature type="compositionally biased region" description="Gly residues" evidence="1">
    <location>
        <begin position="191"/>
        <end position="201"/>
    </location>
</feature>
<gene>
    <name evidence="3" type="ORF">Agub_g7416</name>
</gene>
<dbReference type="EMBL" id="BMAR01000011">
    <property type="protein sequence ID" value="GFR45950.1"/>
    <property type="molecule type" value="Genomic_DNA"/>
</dbReference>
<feature type="region of interest" description="Disordered" evidence="1">
    <location>
        <begin position="497"/>
        <end position="530"/>
    </location>
</feature>
<dbReference type="AlphaFoldDB" id="A0AAD3HMN9"/>
<dbReference type="InterPro" id="IPR053209">
    <property type="entry name" value="Gramillin-biosynth_MTr"/>
</dbReference>
<evidence type="ECO:0000256" key="1">
    <source>
        <dbReference type="SAM" id="MobiDB-lite"/>
    </source>
</evidence>
<feature type="region of interest" description="Disordered" evidence="1">
    <location>
        <begin position="414"/>
        <end position="440"/>
    </location>
</feature>
<name>A0AAD3HMN9_9CHLO</name>
<dbReference type="SMART" id="SM00317">
    <property type="entry name" value="SET"/>
    <property type="match status" value="1"/>
</dbReference>
<evidence type="ECO:0000259" key="2">
    <source>
        <dbReference type="PROSITE" id="PS50280"/>
    </source>
</evidence>
<keyword evidence="4" id="KW-1185">Reference proteome</keyword>
<dbReference type="Pfam" id="PF00856">
    <property type="entry name" value="SET"/>
    <property type="match status" value="1"/>
</dbReference>
<reference evidence="3 4" key="1">
    <citation type="journal article" date="2021" name="Sci. Rep.">
        <title>Genome sequencing of the multicellular alga Astrephomene provides insights into convergent evolution of germ-soma differentiation.</title>
        <authorList>
            <person name="Yamashita S."/>
            <person name="Yamamoto K."/>
            <person name="Matsuzaki R."/>
            <person name="Suzuki S."/>
            <person name="Yamaguchi H."/>
            <person name="Hirooka S."/>
            <person name="Minakuchi Y."/>
            <person name="Miyagishima S."/>
            <person name="Kawachi M."/>
            <person name="Toyoda A."/>
            <person name="Nozaki H."/>
        </authorList>
    </citation>
    <scope>NUCLEOTIDE SEQUENCE [LARGE SCALE GENOMIC DNA]</scope>
    <source>
        <strain evidence="3 4">NIES-4017</strain>
    </source>
</reference>
<dbReference type="InterPro" id="IPR046341">
    <property type="entry name" value="SET_dom_sf"/>
</dbReference>
<evidence type="ECO:0000313" key="4">
    <source>
        <dbReference type="Proteomes" id="UP001054857"/>
    </source>
</evidence>
<protein>
    <recommendedName>
        <fullName evidence="2">SET domain-containing protein</fullName>
    </recommendedName>
</protein>
<comment type="caution">
    <text evidence="3">The sequence shown here is derived from an EMBL/GenBank/DDBJ whole genome shotgun (WGS) entry which is preliminary data.</text>
</comment>
<feature type="region of interest" description="Disordered" evidence="1">
    <location>
        <begin position="176"/>
        <end position="201"/>
    </location>
</feature>
<dbReference type="Gene3D" id="2.170.270.10">
    <property type="entry name" value="SET domain"/>
    <property type="match status" value="1"/>
</dbReference>
<accession>A0AAD3HMN9</accession>
<dbReference type="PANTHER" id="PTHR47643:SF2">
    <property type="entry name" value="TPR DOMAIN PROTEIN (AFU_ORTHOLOGUE AFUA_5G12710)"/>
    <property type="match status" value="1"/>
</dbReference>